<dbReference type="InterPro" id="IPR018392">
    <property type="entry name" value="LysM"/>
</dbReference>
<dbReference type="EMBL" id="JAAORB010000064">
    <property type="protein sequence ID" value="NHQ76015.1"/>
    <property type="molecule type" value="Genomic_DNA"/>
</dbReference>
<dbReference type="Proteomes" id="UP000639775">
    <property type="component" value="Unassembled WGS sequence"/>
</dbReference>
<organism evidence="3 4">
    <name type="scientific">Roseovarius gahaiensis</name>
    <dbReference type="NCBI Taxonomy" id="2716691"/>
    <lineage>
        <taxon>Bacteria</taxon>
        <taxon>Pseudomonadati</taxon>
        <taxon>Pseudomonadota</taxon>
        <taxon>Alphaproteobacteria</taxon>
        <taxon>Rhodobacterales</taxon>
        <taxon>Roseobacteraceae</taxon>
        <taxon>Roseovarius</taxon>
    </lineage>
</organism>
<comment type="caution">
    <text evidence="3">The sequence shown here is derived from an EMBL/GenBank/DDBJ whole genome shotgun (WGS) entry which is preliminary data.</text>
</comment>
<proteinExistence type="predicted"/>
<dbReference type="SMART" id="SM00257">
    <property type="entry name" value="LysM"/>
    <property type="match status" value="1"/>
</dbReference>
<dbReference type="NCBIfam" id="NF008399">
    <property type="entry name" value="PRK11198.1"/>
    <property type="match status" value="1"/>
</dbReference>
<reference evidence="3" key="1">
    <citation type="submission" date="2020-03" db="EMBL/GenBank/DDBJ databases">
        <title>Roseovarius gahaiensis sp. nov., isolated from Gahai Saline Lake, China.</title>
        <authorList>
            <person name="Sun X."/>
        </authorList>
    </citation>
    <scope>NUCLEOTIDE SEQUENCE</scope>
    <source>
        <strain evidence="3">GH877</strain>
    </source>
</reference>
<dbReference type="SUPFAM" id="SSF54106">
    <property type="entry name" value="LysM domain"/>
    <property type="match status" value="1"/>
</dbReference>
<evidence type="ECO:0000313" key="3">
    <source>
        <dbReference type="EMBL" id="NHQ76015.1"/>
    </source>
</evidence>
<dbReference type="InterPro" id="IPR007055">
    <property type="entry name" value="BON_dom"/>
</dbReference>
<dbReference type="InterPro" id="IPR052196">
    <property type="entry name" value="Bact_Kbp"/>
</dbReference>
<feature type="domain" description="LysM" evidence="2">
    <location>
        <begin position="86"/>
        <end position="135"/>
    </location>
</feature>
<dbReference type="PROSITE" id="PS51782">
    <property type="entry name" value="LYSM"/>
    <property type="match status" value="1"/>
</dbReference>
<evidence type="ECO:0000313" key="4">
    <source>
        <dbReference type="Proteomes" id="UP000639775"/>
    </source>
</evidence>
<accession>A0A967BG45</accession>
<keyword evidence="4" id="KW-1185">Reference proteome</keyword>
<dbReference type="Pfam" id="PF01476">
    <property type="entry name" value="LysM"/>
    <property type="match status" value="1"/>
</dbReference>
<dbReference type="CDD" id="cd00118">
    <property type="entry name" value="LysM"/>
    <property type="match status" value="1"/>
</dbReference>
<dbReference type="PROSITE" id="PS50914">
    <property type="entry name" value="BON"/>
    <property type="match status" value="1"/>
</dbReference>
<dbReference type="PANTHER" id="PTHR34700:SF8">
    <property type="entry name" value="POTASSIUM BINDING PROTEIN KBP"/>
    <property type="match status" value="1"/>
</dbReference>
<dbReference type="PANTHER" id="PTHR34700">
    <property type="entry name" value="POTASSIUM BINDING PROTEIN KBP"/>
    <property type="match status" value="1"/>
</dbReference>
<dbReference type="AlphaFoldDB" id="A0A967BG45"/>
<evidence type="ECO:0000259" key="2">
    <source>
        <dbReference type="PROSITE" id="PS51782"/>
    </source>
</evidence>
<feature type="domain" description="BON" evidence="1">
    <location>
        <begin position="16"/>
        <end position="84"/>
    </location>
</feature>
<dbReference type="InterPro" id="IPR036779">
    <property type="entry name" value="LysM_dom_sf"/>
</dbReference>
<dbReference type="RefSeq" id="WP_167200386.1">
    <property type="nucleotide sequence ID" value="NZ_JAAORB010000064.1"/>
</dbReference>
<sequence>MGLWSFMKDTGKSLFGDEEPSAEKVQQEVSDLGLDAEGLDIAVDGDVIKVSGAAASQEAKEKVIMAVGNLEGIAAVEDNAGGADPVFHEVQPGDTLWAIAEKALGNGAHYEQIFEANRPMLSHPDKIYPGQKLRIPQEGTLT</sequence>
<dbReference type="Gene3D" id="3.10.350.10">
    <property type="entry name" value="LysM domain"/>
    <property type="match status" value="1"/>
</dbReference>
<gene>
    <name evidence="3" type="primary">lysM</name>
    <name evidence="3" type="ORF">HAT86_16340</name>
</gene>
<name>A0A967BG45_9RHOB</name>
<evidence type="ECO:0000259" key="1">
    <source>
        <dbReference type="PROSITE" id="PS50914"/>
    </source>
</evidence>
<dbReference type="Pfam" id="PF04972">
    <property type="entry name" value="BON"/>
    <property type="match status" value="1"/>
</dbReference>
<protein>
    <submittedName>
        <fullName evidence="3">Peptidoglycan-binding protein LysM</fullName>
    </submittedName>
</protein>